<feature type="region of interest" description="Disordered" evidence="5">
    <location>
        <begin position="811"/>
        <end position="839"/>
    </location>
</feature>
<feature type="region of interest" description="Disordered" evidence="5">
    <location>
        <begin position="1647"/>
        <end position="1667"/>
    </location>
</feature>
<comment type="caution">
    <text evidence="8">The sequence shown here is derived from an EMBL/GenBank/DDBJ whole genome shotgun (WGS) entry which is preliminary data.</text>
</comment>
<keyword evidence="3" id="KW-0732">Signal</keyword>
<dbReference type="InterPro" id="IPR041558">
    <property type="entry name" value="MucBP_2"/>
</dbReference>
<dbReference type="Gene3D" id="2.60.40.4300">
    <property type="match status" value="14"/>
</dbReference>
<accession>A0A916VIU3</accession>
<feature type="region of interest" description="Disordered" evidence="5">
    <location>
        <begin position="1854"/>
        <end position="1876"/>
    </location>
</feature>
<sequence>MKLRQIDDGTITIANVPGLTESELSAVSNLNGYHLTNETAAGAGSFTVSFAADTTQTVVTALTYEADNQEVKISAHDNTASSSITIPAEYTTVFNGKTNAALSTADGLSDALTKIKNYLAGLHYQLDSITFGDKTYTDSDFALASLNFDATQNGAATTDSSPQTIVLNYSHATQEASRNKTVTRTIHYVYENGAKAFDDITASQTYTETGTTDLVTNTTTWDDSSWNPASYTFAAVTSQALTGYTPSAATVAAQTVTVNNANFDNNLDIAETVTYTADPQVLDLKVHDQTTNTDLTIPADYTSSFAGTSNGAVDTDKVKSAIAALKTYYAGLGYVYESNTDIPSTYDTDDAANQTVTITLTHKLVTVTPDAPKTPSDQIPDTKQKYPDGVAADDLNKTITRTINITYPDGSTETEKQTVKLTRQATVDAVTGAVTYGSWSTGSWSEYALTPKTGYTIKTVTSDGTTSSEVDNASAVAAETVTSATADTTVNVTYVADYQQYLLKVVDGDKENEELSLDLPGVTASYDGTTGASLTDSQVATMKSSLATLLQYYKAKGYTIKDEDFASLLASLSSLEFDSTDNLAATTDATPQYVTLTLNHQKVTVTPDAPKDEGTTIDGTEQTYPSGVSENDLNKTITRTITVHVPGGSAQVVTQEVKYTRTATVDAVTKAVAYSDWTSSDGTWDAYTVPSFAGYTAHVSGSVDSKKVAVTDKDETADITYTADPQELVLKVHDQTTGSDLTIPANYTSSFAGTSNGAVDTDKVKSAIAALKTYYAGLGYDYVAISAIPDTYDTDDATNQTVTVTLKHGSVTVEPSDPKTSSDTIDGTSTKYPDGVGENDLNKTITRTITVAYPDGTTKTLTQAVKYTRTATVDTVTGKITGYSSWTTDNNTWAAYTPEPLAGYTAESAPEVTVSSADADSSITLKYTAHNQYLHFAVTDETTNKSLDPTASGITSHFTGTSNATVDASVTSDFKQLIAYYEQLGYEVVSADSVPTLYDTADAVDQVVNLKLKHKLVTVTADDPKNQGTTIDGTSQTYPNGVAKTDLNRTVTRTINIYYPDKTTGRVVQDAVFTRSAVVDAVTGAVTYNAWTSVDPTWDEYDAKTIDGYTAVPTKYEAQTVTAEDKDATVEITYKPNVQHLTIKLYDKDKNSAELAANVDGITNNFSGYSDTAVSSAVAESVAELISYYEKQGYTLVEQDNVPADYDADDETEQVIKVYFAHKLVTVEPTDGKTTTDTIPGTEVNYPAGVAETDLNKSITRTITVHKPNGSEEIVTQTVSYARKAEVDAVTQQVTYGAWTVSSQGNVWKSYTAPVISGYTADSSSPVSEKIVAVTDSDASVDIYYYADPQNLDVVVTDKTTGETLDPTASDIKVKFVGDSNSAIDTASVDHSLAKLQQYYAELGYEVYSTDSVPTTYDDDDATDQKVNLVLQHKLVTVTADDPKDAGTTIDGTSQTYPAGLTKTELSKTITRTITVIKPDGTSQTITQPVTYTRTATVDVVTKAVSYSSWISSNNIWNSYAPEKLAGYTPSQNSVASKTVSVDDGDESLVITYTPDQQKLQIQVSDTTTGSTLDPSASGVTTDFTGESDGKVPASVKTSLDQLISYYEAKGYEVASQSDLPANYDTDDATDQTVSLVLKHKYVTVEANDPKNPDDPIDGTSQTYPKGVAESDLNKTITRTIKVNLPNATAITITQPVTYTRHAVVDAVTGEITYGSWTAENSDDTWDEYNAPTVTGYTALPGKISAKQVAVTDSDASVVIDYSADAQTLVIQVVDDTTGKALDAAADGAQSSFSGVTDGAVQDDVSENMAKLISYYESQGYTLVKADSAPKSYDDDDKTEQVVTIHMAHRTITVEPGNPKTTTDTIDGTSKSYPEGVAESDLNKTITRTINVTDPDGNTTTITQVVKYQRNASFDAVDPAAITYGDWKLASDSNTWEVYNPEAISGYTPSQSVVEAQTVTASDRDAVVNITYAANPQQLTIAITDQTTGKTLTAPSEIPTSFTGNSNGNVGTEPSSSLSSLISYYEGLGYELVSSGSVPEKYDTDDAVDQVINLVLKHKTVTVTADNPKTTSDPIDGTKVNYPSGVSASDLNKTITRTITITYPDGTTETVTQPVNYARTATVDAVTGEVSYSEWTSGDNIWDKYTPEAVAGYTPSQSSVDAKSVAASDSNSTVAITYTPNTQKLAIVVKDADGNTLNANGSGITTNFTGDSDSSVGTKLSDNLKDLTAYYEGLGYDIVSTSTIPTTYDHDDKTDQTVKVTVKARIIPVSADDPKTSVDKISGTKQNYPEGVGESDLNRVITRTINVTDPDGTTKAITQTVKYTRNAIVNAVTGEVTYSAWTSENALWDVYDVPVIPGYKASQNVVNGQEVAPEMEDQTIDIDYAAQTQNLKFIATDETTGQTIDLTKSGITTSFAGNSNGVIPAEASQARQKLIDYLESLGYKVEAGSLPSKFDTDTAVDQTVSFNLTHKTESAQETKTITRTINVTDPDGRTKTITQPVKFTRTKTTDLVTKESTYTEWTSGNSQWTSVNVPTIPGYTASQNEVNGQEVTPEMEDQTIDIDYAAQAQNLKFIATDQTTGQTIDLTKSGITTSFAGNSNGTIPAEASQARQKLIDYLESLGYKVEAGSLPSKFDTDTAVDQTLSFNLTHKTESAQETKTITRTIKITSPDGRTKTITQPVKFTRTKTTDLVTKESAYTAWTSENSRWDAYDVPAIPGYTASQNEVNGQEVTPEMEDQTVNVGYTAQAQNLKFIATDETTGQSVDLTKSGITTSFTGTSNGTIPAEASQARQKLIAYLESLGYKVEAGSLPTKFDTDAGVDQTVSFNLTHKTESAQETKTITRTIRLHQPNGSVKEIKQTVVFTRTKTTDLVTKEDTYTAWTSENSQWASIIVPTISGYQASIKVVKAEKVTSDAENEIIDVTYSAIKPAKPAPTPKQPAKPQPKDNGRANATSTSKQPSQSEGQNELPQTGENNAAASVGILSMLLGLLGIGFERRRKRR</sequence>
<feature type="region of interest" description="Disordered" evidence="5">
    <location>
        <begin position="1567"/>
        <end position="1591"/>
    </location>
</feature>
<proteinExistence type="predicted"/>
<dbReference type="RefSeq" id="WP_212780058.1">
    <property type="nucleotide sequence ID" value="NZ_BMAY01000001.1"/>
</dbReference>
<feature type="domain" description="Gram-positive cocci surface proteins LPxTG" evidence="7">
    <location>
        <begin position="2968"/>
        <end position="3001"/>
    </location>
</feature>
<evidence type="ECO:0000256" key="4">
    <source>
        <dbReference type="ARBA" id="ARBA00023088"/>
    </source>
</evidence>
<feature type="compositionally biased region" description="Polar residues" evidence="5">
    <location>
        <begin position="2950"/>
        <end position="2975"/>
    </location>
</feature>
<evidence type="ECO:0000313" key="9">
    <source>
        <dbReference type="Proteomes" id="UP000677218"/>
    </source>
</evidence>
<feature type="compositionally biased region" description="Polar residues" evidence="5">
    <location>
        <begin position="1567"/>
        <end position="1585"/>
    </location>
</feature>
<feature type="compositionally biased region" description="Polar residues" evidence="5">
    <location>
        <begin position="818"/>
        <end position="831"/>
    </location>
</feature>
<keyword evidence="6" id="KW-1133">Transmembrane helix</keyword>
<keyword evidence="2" id="KW-0964">Secreted</keyword>
<dbReference type="Gene3D" id="3.10.20.470">
    <property type="match status" value="10"/>
</dbReference>
<evidence type="ECO:0000259" key="7">
    <source>
        <dbReference type="PROSITE" id="PS50847"/>
    </source>
</evidence>
<dbReference type="Pfam" id="PF17965">
    <property type="entry name" value="MucBP_2"/>
    <property type="match status" value="6"/>
</dbReference>
<evidence type="ECO:0000256" key="5">
    <source>
        <dbReference type="SAM" id="MobiDB-lite"/>
    </source>
</evidence>
<reference evidence="8" key="1">
    <citation type="submission" date="2020-08" db="EMBL/GenBank/DDBJ databases">
        <title>Taxonomic study for Lactobacillus species isolated from hardwood bark.</title>
        <authorList>
            <person name="Tohno M."/>
            <person name="Tanizawa Y."/>
        </authorList>
    </citation>
    <scope>NUCLEOTIDE SEQUENCE</scope>
    <source>
        <strain evidence="8">B40</strain>
    </source>
</reference>
<dbReference type="InterPro" id="IPR019931">
    <property type="entry name" value="LPXTG_anchor"/>
</dbReference>
<evidence type="ECO:0000256" key="1">
    <source>
        <dbReference type="ARBA" id="ARBA00022512"/>
    </source>
</evidence>
<evidence type="ECO:0000256" key="2">
    <source>
        <dbReference type="ARBA" id="ARBA00022525"/>
    </source>
</evidence>
<gene>
    <name evidence="8" type="ORF">LCB40_02340</name>
</gene>
<protein>
    <submittedName>
        <fullName evidence="8">Mucus-binding protein</fullName>
    </submittedName>
</protein>
<feature type="region of interest" description="Disordered" evidence="5">
    <location>
        <begin position="606"/>
        <end position="625"/>
    </location>
</feature>
<organism evidence="8 9">
    <name type="scientific">Lactobacillus corticis</name>
    <dbReference type="NCBI Taxonomy" id="2201249"/>
    <lineage>
        <taxon>Bacteria</taxon>
        <taxon>Bacillati</taxon>
        <taxon>Bacillota</taxon>
        <taxon>Bacilli</taxon>
        <taxon>Lactobacillales</taxon>
        <taxon>Lactobacillaceae</taxon>
        <taxon>Lactobacillus</taxon>
    </lineage>
</organism>
<name>A0A916VIU3_9LACO</name>
<keyword evidence="1" id="KW-0134">Cell wall</keyword>
<dbReference type="InterPro" id="IPR041495">
    <property type="entry name" value="Mub_B2"/>
</dbReference>
<keyword evidence="6" id="KW-0472">Membrane</keyword>
<evidence type="ECO:0000313" key="8">
    <source>
        <dbReference type="EMBL" id="GFZ26354.1"/>
    </source>
</evidence>
<evidence type="ECO:0000256" key="3">
    <source>
        <dbReference type="ARBA" id="ARBA00022729"/>
    </source>
</evidence>
<evidence type="ECO:0000256" key="6">
    <source>
        <dbReference type="SAM" id="Phobius"/>
    </source>
</evidence>
<dbReference type="EMBL" id="BMAY01000001">
    <property type="protein sequence ID" value="GFZ26354.1"/>
    <property type="molecule type" value="Genomic_DNA"/>
</dbReference>
<feature type="compositionally biased region" description="Pro residues" evidence="5">
    <location>
        <begin position="2931"/>
        <end position="2942"/>
    </location>
</feature>
<dbReference type="PROSITE" id="PS50847">
    <property type="entry name" value="GRAM_POS_ANCHORING"/>
    <property type="match status" value="1"/>
</dbReference>
<keyword evidence="9" id="KW-1185">Reference proteome</keyword>
<keyword evidence="6" id="KW-0812">Transmembrane</keyword>
<feature type="region of interest" description="Disordered" evidence="5">
    <location>
        <begin position="2927"/>
        <end position="2975"/>
    </location>
</feature>
<keyword evidence="4" id="KW-0572">Peptidoglycan-anchor</keyword>
<feature type="region of interest" description="Disordered" evidence="5">
    <location>
        <begin position="369"/>
        <end position="388"/>
    </location>
</feature>
<dbReference type="Pfam" id="PF17966">
    <property type="entry name" value="Muc_B2"/>
    <property type="match status" value="14"/>
</dbReference>
<dbReference type="NCBIfam" id="TIGR01167">
    <property type="entry name" value="LPXTG_anchor"/>
    <property type="match status" value="1"/>
</dbReference>
<feature type="compositionally biased region" description="Polar residues" evidence="5">
    <location>
        <begin position="1859"/>
        <end position="1872"/>
    </location>
</feature>
<feature type="transmembrane region" description="Helical" evidence="6">
    <location>
        <begin position="2976"/>
        <end position="2994"/>
    </location>
</feature>
<dbReference type="Proteomes" id="UP000677218">
    <property type="component" value="Unassembled WGS sequence"/>
</dbReference>